<dbReference type="EMBL" id="AP014680">
    <property type="protein sequence ID" value="BAP86641.1"/>
    <property type="molecule type" value="Genomic_DNA"/>
</dbReference>
<dbReference type="STRING" id="1291742.LOOC260_121350"/>
<proteinExistence type="predicted"/>
<organism evidence="1 2">
    <name type="scientific">Paucilactobacillus hokkaidonensis JCM 18461</name>
    <dbReference type="NCBI Taxonomy" id="1291742"/>
    <lineage>
        <taxon>Bacteria</taxon>
        <taxon>Bacillati</taxon>
        <taxon>Bacillota</taxon>
        <taxon>Bacilli</taxon>
        <taxon>Lactobacillales</taxon>
        <taxon>Lactobacillaceae</taxon>
        <taxon>Paucilactobacillus</taxon>
    </lineage>
</organism>
<protein>
    <submittedName>
        <fullName evidence="1">Uncharacterized protein</fullName>
    </submittedName>
</protein>
<gene>
    <name evidence="1" type="ORF">LOOC260_121350</name>
</gene>
<evidence type="ECO:0000313" key="2">
    <source>
        <dbReference type="Proteomes" id="UP000031620"/>
    </source>
</evidence>
<reference evidence="1 2" key="1">
    <citation type="submission" date="2014-11" db="EMBL/GenBank/DDBJ databases">
        <title>Complete genome sequence and analysis of Lactobacillus hokkaidonensis LOOC260T.</title>
        <authorList>
            <person name="Tanizawa Y."/>
            <person name="Tohno M."/>
            <person name="Kaminuma E."/>
            <person name="Nakamura Y."/>
            <person name="Arita M."/>
        </authorList>
    </citation>
    <scope>NUCLEOTIDE SEQUENCE [LARGE SCALE GENOMIC DNA]</scope>
    <source>
        <strain evidence="1 2">LOOC260</strain>
    </source>
</reference>
<dbReference type="AlphaFoldDB" id="A0A0A1H1R9"/>
<dbReference type="HOGENOM" id="CLU_2825664_0_0_9"/>
<evidence type="ECO:0000313" key="1">
    <source>
        <dbReference type="EMBL" id="BAP86641.1"/>
    </source>
</evidence>
<accession>A0A0A1H1R9</accession>
<dbReference type="Proteomes" id="UP000031620">
    <property type="component" value="Chromosome"/>
</dbReference>
<name>A0A0A1H1R9_9LACO</name>
<dbReference type="KEGG" id="lho:LOOC260_121350"/>
<sequence>MAHTLQIKVVPRKSESVLVTINRYVDGFFIYTNLEESIMKTQKRWQKSELNCAQTTKLKIEMRNLT</sequence>